<dbReference type="AlphaFoldDB" id="A0A812KFJ7"/>
<feature type="compositionally biased region" description="Acidic residues" evidence="1">
    <location>
        <begin position="112"/>
        <end position="121"/>
    </location>
</feature>
<feature type="non-terminal residue" evidence="2">
    <location>
        <position position="1"/>
    </location>
</feature>
<keyword evidence="3" id="KW-1185">Reference proteome</keyword>
<evidence type="ECO:0000256" key="1">
    <source>
        <dbReference type="SAM" id="MobiDB-lite"/>
    </source>
</evidence>
<reference evidence="2" key="1">
    <citation type="submission" date="2021-02" db="EMBL/GenBank/DDBJ databases">
        <authorList>
            <person name="Dougan E. K."/>
            <person name="Rhodes N."/>
            <person name="Thang M."/>
            <person name="Chan C."/>
        </authorList>
    </citation>
    <scope>NUCLEOTIDE SEQUENCE</scope>
</reference>
<sequence length="121" mass="13748">DICDVKKDGVRLLFEEQHDVARLQLFATGCAWRSLNVEVMQEYYAAVQKGLQSKKAGRKATSEVAKINSVEDSSKKIKEREDSIGRIIRGEIRPPNSPRVKRRKHGKRAQEEVEDEPSADI</sequence>
<comment type="caution">
    <text evidence="2">The sequence shown here is derived from an EMBL/GenBank/DDBJ whole genome shotgun (WGS) entry which is preliminary data.</text>
</comment>
<feature type="non-terminal residue" evidence="2">
    <location>
        <position position="121"/>
    </location>
</feature>
<accession>A0A812KFJ7</accession>
<name>A0A812KFJ7_9DINO</name>
<evidence type="ECO:0000313" key="2">
    <source>
        <dbReference type="EMBL" id="CAE7228543.1"/>
    </source>
</evidence>
<proteinExistence type="predicted"/>
<feature type="region of interest" description="Disordered" evidence="1">
    <location>
        <begin position="85"/>
        <end position="121"/>
    </location>
</feature>
<dbReference type="Proteomes" id="UP000604046">
    <property type="component" value="Unassembled WGS sequence"/>
</dbReference>
<dbReference type="EMBL" id="CAJNDS010000696">
    <property type="protein sequence ID" value="CAE7228543.1"/>
    <property type="molecule type" value="Genomic_DNA"/>
</dbReference>
<organism evidence="2 3">
    <name type="scientific">Symbiodinium natans</name>
    <dbReference type="NCBI Taxonomy" id="878477"/>
    <lineage>
        <taxon>Eukaryota</taxon>
        <taxon>Sar</taxon>
        <taxon>Alveolata</taxon>
        <taxon>Dinophyceae</taxon>
        <taxon>Suessiales</taxon>
        <taxon>Symbiodiniaceae</taxon>
        <taxon>Symbiodinium</taxon>
    </lineage>
</organism>
<evidence type="ECO:0000313" key="3">
    <source>
        <dbReference type="Proteomes" id="UP000604046"/>
    </source>
</evidence>
<protein>
    <submittedName>
        <fullName evidence="2">Uncharacterized protein</fullName>
    </submittedName>
</protein>
<gene>
    <name evidence="2" type="ORF">SNAT2548_LOCUS9110</name>
</gene>